<evidence type="ECO:0000313" key="1">
    <source>
        <dbReference type="EMBL" id="AWZ37733.1"/>
    </source>
</evidence>
<reference evidence="3 6" key="2">
    <citation type="submission" date="2018-09" db="EMBL/GenBank/DDBJ databases">
        <title>Murine metabolic-syndrome-specific gut microbial biobank.</title>
        <authorList>
            <person name="Liu C."/>
        </authorList>
    </citation>
    <scope>NUCLEOTIDE SEQUENCE [LARGE SCALE GENOMIC DNA]</scope>
    <source>
        <strain evidence="3 6">C-30</strain>
    </source>
</reference>
<organism evidence="3 6">
    <name type="scientific">Ligilactobacillus murinus</name>
    <dbReference type="NCBI Taxonomy" id="1622"/>
    <lineage>
        <taxon>Bacteria</taxon>
        <taxon>Bacillati</taxon>
        <taxon>Bacillota</taxon>
        <taxon>Bacilli</taxon>
        <taxon>Lactobacillales</taxon>
        <taxon>Lactobacillaceae</taxon>
        <taxon>Ligilactobacillus</taxon>
    </lineage>
</organism>
<keyword evidence="4" id="KW-1185">Reference proteome</keyword>
<gene>
    <name evidence="2" type="ORF">CPQ89_09695</name>
    <name evidence="1" type="ORF">CPS94_01775</name>
    <name evidence="3" type="ORF">D6C19_03400</name>
</gene>
<proteinExistence type="predicted"/>
<name>A0A2Z4W0B0_9LACO</name>
<dbReference type="InterPro" id="IPR024411">
    <property type="entry name" value="Tail_terminator_phage"/>
</dbReference>
<dbReference type="AlphaFoldDB" id="A0A2Z4W0B0"/>
<dbReference type="Proteomes" id="UP000250153">
    <property type="component" value="Chromosome"/>
</dbReference>
<protein>
    <submittedName>
        <fullName evidence="3">Capsid protein</fullName>
    </submittedName>
</protein>
<evidence type="ECO:0000313" key="5">
    <source>
        <dbReference type="Proteomes" id="UP000250153"/>
    </source>
</evidence>
<dbReference type="Pfam" id="PF12691">
    <property type="entry name" value="Phage_tail_terminator_6"/>
    <property type="match status" value="1"/>
</dbReference>
<sequence>MMDLESVLQKVINKLELPTAIKRGYMNGKKIPELRIYSLPGSNVISCDYEGNKTEQFNFEIAMRSDDEALINQCLFLIAELLGDHDFSVVSQDNSFIFNTLQLTSFPHIISADPAGVAVYVLDFQVVVDTFNK</sequence>
<evidence type="ECO:0000313" key="2">
    <source>
        <dbReference type="EMBL" id="AWZ41276.1"/>
    </source>
</evidence>
<reference evidence="4 5" key="1">
    <citation type="submission" date="2017-09" db="EMBL/GenBank/DDBJ databases">
        <title>Predominant Lactobacillus spp. isolated from feces of mice subjected to short-term calorie restriction.</title>
        <authorList>
            <person name="Zhang C."/>
            <person name="Zhao L."/>
            <person name="Pan F."/>
        </authorList>
    </citation>
    <scope>NUCLEOTIDE SEQUENCE [LARGE SCALE GENOMIC DNA]</scope>
    <source>
        <strain evidence="2 4">CR141</strain>
        <strain evidence="1 5">CR147</strain>
    </source>
</reference>
<evidence type="ECO:0000313" key="6">
    <source>
        <dbReference type="Proteomes" id="UP000289316"/>
    </source>
</evidence>
<dbReference type="EMBL" id="CP023565">
    <property type="protein sequence ID" value="AWZ37733.1"/>
    <property type="molecule type" value="Genomic_DNA"/>
</dbReference>
<dbReference type="Proteomes" id="UP000250143">
    <property type="component" value="Chromosome"/>
</dbReference>
<evidence type="ECO:0000313" key="4">
    <source>
        <dbReference type="Proteomes" id="UP000250143"/>
    </source>
</evidence>
<dbReference type="EMBL" id="QZFR01000015">
    <property type="protein sequence ID" value="RXV74950.1"/>
    <property type="molecule type" value="Genomic_DNA"/>
</dbReference>
<dbReference type="STRING" id="1622.GCA_001953785_02113"/>
<dbReference type="KEGG" id="lmur:CPS94_01775"/>
<accession>A0A2Z4W0B0</accession>
<dbReference type="EMBL" id="CP023566">
    <property type="protein sequence ID" value="AWZ41276.1"/>
    <property type="molecule type" value="Genomic_DNA"/>
</dbReference>
<dbReference type="OrthoDB" id="2928533at2"/>
<evidence type="ECO:0000313" key="3">
    <source>
        <dbReference type="EMBL" id="RXV74950.1"/>
    </source>
</evidence>
<dbReference type="Proteomes" id="UP000289316">
    <property type="component" value="Unassembled WGS sequence"/>
</dbReference>